<dbReference type="PROSITE" id="PS51078">
    <property type="entry name" value="ICLR_ED"/>
    <property type="match status" value="1"/>
</dbReference>
<dbReference type="SMART" id="SM00346">
    <property type="entry name" value="HTH_ICLR"/>
    <property type="match status" value="1"/>
</dbReference>
<keyword evidence="1" id="KW-0805">Transcription regulation</keyword>
<dbReference type="InterPro" id="IPR029016">
    <property type="entry name" value="GAF-like_dom_sf"/>
</dbReference>
<dbReference type="AlphaFoldDB" id="A0A0J6A3Y8"/>
<dbReference type="Pfam" id="PF09339">
    <property type="entry name" value="HTH_IclR"/>
    <property type="match status" value="1"/>
</dbReference>
<dbReference type="InterPro" id="IPR036388">
    <property type="entry name" value="WH-like_DNA-bd_sf"/>
</dbReference>
<dbReference type="SUPFAM" id="SSF46785">
    <property type="entry name" value="Winged helix' DNA-binding domain"/>
    <property type="match status" value="1"/>
</dbReference>
<gene>
    <name evidence="6" type="ORF">VL15_08750</name>
</gene>
<proteinExistence type="predicted"/>
<feature type="domain" description="HTH iclR-type" evidence="4">
    <location>
        <begin position="23"/>
        <end position="85"/>
    </location>
</feature>
<dbReference type="GO" id="GO:0003677">
    <property type="term" value="F:DNA binding"/>
    <property type="evidence" value="ECO:0007669"/>
    <property type="project" value="UniProtKB-KW"/>
</dbReference>
<dbReference type="PANTHER" id="PTHR30136:SF7">
    <property type="entry name" value="HTH-TYPE TRANSCRIPTIONAL REGULATOR KDGR-RELATED"/>
    <property type="match status" value="1"/>
</dbReference>
<organism evidence="6 7">
    <name type="scientific">Burkholderia cepacia</name>
    <name type="common">Pseudomonas cepacia</name>
    <dbReference type="NCBI Taxonomy" id="292"/>
    <lineage>
        <taxon>Bacteria</taxon>
        <taxon>Pseudomonadati</taxon>
        <taxon>Pseudomonadota</taxon>
        <taxon>Betaproteobacteria</taxon>
        <taxon>Burkholderiales</taxon>
        <taxon>Burkholderiaceae</taxon>
        <taxon>Burkholderia</taxon>
        <taxon>Burkholderia cepacia complex</taxon>
    </lineage>
</organism>
<evidence type="ECO:0000256" key="2">
    <source>
        <dbReference type="ARBA" id="ARBA00023125"/>
    </source>
</evidence>
<accession>A0A0J6A3Y8</accession>
<dbReference type="InterPro" id="IPR050707">
    <property type="entry name" value="HTH_MetabolicPath_Reg"/>
</dbReference>
<evidence type="ECO:0000313" key="7">
    <source>
        <dbReference type="Proteomes" id="UP000036338"/>
    </source>
</evidence>
<evidence type="ECO:0000256" key="3">
    <source>
        <dbReference type="ARBA" id="ARBA00023163"/>
    </source>
</evidence>
<dbReference type="GO" id="GO:0003700">
    <property type="term" value="F:DNA-binding transcription factor activity"/>
    <property type="evidence" value="ECO:0007669"/>
    <property type="project" value="TreeGrafter"/>
</dbReference>
<dbReference type="Gene3D" id="3.30.450.40">
    <property type="match status" value="1"/>
</dbReference>
<comment type="caution">
    <text evidence="6">The sequence shown here is derived from an EMBL/GenBank/DDBJ whole genome shotgun (WGS) entry which is preliminary data.</text>
</comment>
<feature type="domain" description="IclR-ED" evidence="5">
    <location>
        <begin position="86"/>
        <end position="269"/>
    </location>
</feature>
<dbReference type="InterPro" id="IPR036390">
    <property type="entry name" value="WH_DNA-bd_sf"/>
</dbReference>
<evidence type="ECO:0008006" key="8">
    <source>
        <dbReference type="Google" id="ProtNLM"/>
    </source>
</evidence>
<dbReference type="PROSITE" id="PS51077">
    <property type="entry name" value="HTH_ICLR"/>
    <property type="match status" value="1"/>
</dbReference>
<dbReference type="RefSeq" id="WP_048244934.1">
    <property type="nucleotide sequence ID" value="NZ_LDWR01000014.1"/>
</dbReference>
<dbReference type="PATRIC" id="fig|292.27.peg.1341"/>
<dbReference type="InterPro" id="IPR014757">
    <property type="entry name" value="Tscrpt_reg_IclR_C"/>
</dbReference>
<dbReference type="GO" id="GO:0045892">
    <property type="term" value="P:negative regulation of DNA-templated transcription"/>
    <property type="evidence" value="ECO:0007669"/>
    <property type="project" value="TreeGrafter"/>
</dbReference>
<dbReference type="PANTHER" id="PTHR30136">
    <property type="entry name" value="HELIX-TURN-HELIX TRANSCRIPTIONAL REGULATOR, ICLR FAMILY"/>
    <property type="match status" value="1"/>
</dbReference>
<dbReference type="EMBL" id="LDWR01000014">
    <property type="protein sequence ID" value="KML60470.1"/>
    <property type="molecule type" value="Genomic_DNA"/>
</dbReference>
<dbReference type="Pfam" id="PF01614">
    <property type="entry name" value="IclR_C"/>
    <property type="match status" value="1"/>
</dbReference>
<keyword evidence="3" id="KW-0804">Transcription</keyword>
<keyword evidence="2" id="KW-0238">DNA-binding</keyword>
<evidence type="ECO:0000313" key="6">
    <source>
        <dbReference type="EMBL" id="KML60470.1"/>
    </source>
</evidence>
<protein>
    <recommendedName>
        <fullName evidence="8">IclR family transcriptional regulator</fullName>
    </recommendedName>
</protein>
<dbReference type="SUPFAM" id="SSF55781">
    <property type="entry name" value="GAF domain-like"/>
    <property type="match status" value="1"/>
</dbReference>
<dbReference type="Proteomes" id="UP000036338">
    <property type="component" value="Unassembled WGS sequence"/>
</dbReference>
<evidence type="ECO:0000259" key="4">
    <source>
        <dbReference type="PROSITE" id="PS51077"/>
    </source>
</evidence>
<dbReference type="Gene3D" id="1.10.10.10">
    <property type="entry name" value="Winged helix-like DNA-binding domain superfamily/Winged helix DNA-binding domain"/>
    <property type="match status" value="1"/>
</dbReference>
<sequence length="269" mass="29403">MTGSESHSLENAHRAVRHERYHAPALDKGLDILELLAGQADGLSRTEMSTALGRSPSEIYRMVERLVSRGYVHRASGGDRYHLSSKIYRLAMQHPALRDILDILYPEMTNFVRAVSQSAFLGIFHDGQVRVVATYEPPDRLTITPRIGAELGVIDTAPGLALLAFQGVQARIAMLRATQRATFDEGGLTEIPHGQLDAICRMGYARISSLSFSGLENMSFPLLDRAGNAIAVITCPFLEAGTPIDRPSADAVCVHLLAISHAISNRMTR</sequence>
<dbReference type="InterPro" id="IPR005471">
    <property type="entry name" value="Tscrpt_reg_IclR_N"/>
</dbReference>
<evidence type="ECO:0000256" key="1">
    <source>
        <dbReference type="ARBA" id="ARBA00023015"/>
    </source>
</evidence>
<reference evidence="6 7" key="1">
    <citation type="submission" date="2015-05" db="EMBL/GenBank/DDBJ databases">
        <title>Draft genome of Burkholderia cepacia LK29.</title>
        <authorList>
            <person name="Chan X.Y."/>
        </authorList>
    </citation>
    <scope>NUCLEOTIDE SEQUENCE [LARGE SCALE GENOMIC DNA]</scope>
    <source>
        <strain evidence="6 7">LK29</strain>
    </source>
</reference>
<name>A0A0J6A3Y8_BURCE</name>
<evidence type="ECO:0000259" key="5">
    <source>
        <dbReference type="PROSITE" id="PS51078"/>
    </source>
</evidence>